<keyword evidence="7 13" id="KW-0812">Transmembrane</keyword>
<evidence type="ECO:0000256" key="11">
    <source>
        <dbReference type="ARBA" id="ARBA00023136"/>
    </source>
</evidence>
<feature type="binding site" evidence="12">
    <location>
        <position position="218"/>
    </location>
    <ligand>
        <name>K(+)</name>
        <dbReference type="ChEBI" id="CHEBI:29103"/>
    </ligand>
</feature>
<gene>
    <name evidence="14" type="ORF">HMJ28_09505</name>
</gene>
<evidence type="ECO:0000256" key="9">
    <source>
        <dbReference type="ARBA" id="ARBA00022989"/>
    </source>
</evidence>
<comment type="subcellular location">
    <subcellularLocation>
        <location evidence="1">Cell inner membrane</location>
        <topology evidence="1">Multi-pass membrane protein</topology>
    </subcellularLocation>
</comment>
<feature type="binding site" evidence="12">
    <location>
        <position position="431"/>
    </location>
    <ligand>
        <name>K(+)</name>
        <dbReference type="ChEBI" id="CHEBI:29103"/>
    </ligand>
</feature>
<feature type="transmembrane region" description="Helical" evidence="13">
    <location>
        <begin position="180"/>
        <end position="199"/>
    </location>
</feature>
<evidence type="ECO:0000256" key="5">
    <source>
        <dbReference type="ARBA" id="ARBA00022519"/>
    </source>
</evidence>
<keyword evidence="3" id="KW-0813">Transport</keyword>
<evidence type="ECO:0000313" key="15">
    <source>
        <dbReference type="Proteomes" id="UP000528432"/>
    </source>
</evidence>
<feature type="transmembrane region" description="Helical" evidence="13">
    <location>
        <begin position="270"/>
        <end position="288"/>
    </location>
</feature>
<dbReference type="PANTHER" id="PTHR32024">
    <property type="entry name" value="TRK SYSTEM POTASSIUM UPTAKE PROTEIN TRKG-RELATED"/>
    <property type="match status" value="1"/>
</dbReference>
<dbReference type="EMBL" id="JABFIF010000019">
    <property type="protein sequence ID" value="NOH16619.1"/>
    <property type="molecule type" value="Genomic_DNA"/>
</dbReference>
<feature type="transmembrane region" description="Helical" evidence="13">
    <location>
        <begin position="12"/>
        <end position="30"/>
    </location>
</feature>
<evidence type="ECO:0000256" key="2">
    <source>
        <dbReference type="ARBA" id="ARBA00009137"/>
    </source>
</evidence>
<dbReference type="GO" id="GO:0015379">
    <property type="term" value="F:potassium:chloride symporter activity"/>
    <property type="evidence" value="ECO:0007669"/>
    <property type="project" value="InterPro"/>
</dbReference>
<sequence length="484" mass="53147">MNYGIIIKVLGNILEVEAILMIPSLLVSLYYNEYDINSFIISIILIGITGIILSKKTVYKKSIKTKEGLAIVALGWILCSLFGSLPFIISGSIPSWIDSFFETVSGLTTTGATLIDNVEILPKGILFWRSFTHWIGGMGILVFTVALLPTIGVGGFQIFKAESPGPTAERIVPRIKNTAKILYITYISITVLEIVFLRIGGMSLYESTVHTFATVGTGGFSTKNSSIGAFNSTYIHIIISIFMLLSGVSFSLYYALFNRKWKDIFKNEELKLYLGIVLSSVTLIALNINSKIYHNIGLSFRDSLFQVSSIITTTGYSTVNFDEWPTFSKSILFLLMFVGGCAGSTSGGIKNIRILVLAKLVRREFRKIFHPRAVVPIKNRERAIPNDVVASISSFFILYIAIFALGTILISLEGINFESAASATASMLGNVGPGFGFVGPTCTYSNFSALSKLFLSLLMLLGRLELFTIMALFVPTTFKNNFDS</sequence>
<feature type="binding site" evidence="12">
    <location>
        <position position="314"/>
    </location>
    <ligand>
        <name>K(+)</name>
        <dbReference type="ChEBI" id="CHEBI:29103"/>
    </ligand>
</feature>
<protein>
    <submittedName>
        <fullName evidence="14">TrkH family potassium uptake protein</fullName>
    </submittedName>
</protein>
<feature type="transmembrane region" description="Helical" evidence="13">
    <location>
        <begin position="388"/>
        <end position="412"/>
    </location>
</feature>
<keyword evidence="8 12" id="KW-0630">Potassium</keyword>
<comment type="caution">
    <text evidence="14">The sequence shown here is derived from an EMBL/GenBank/DDBJ whole genome shotgun (WGS) entry which is preliminary data.</text>
</comment>
<reference evidence="14 15" key="1">
    <citation type="submission" date="2020-05" db="EMBL/GenBank/DDBJ databases">
        <title>Draft genome sequence of Clostridium cochlearium strain AGROS13 isolated from a sheep dairy farm in New Zealand.</title>
        <authorList>
            <person name="Gupta T.B."/>
            <person name="Jauregui R."/>
            <person name="Risson A.N."/>
            <person name="Brightwell G."/>
            <person name="Maclean P."/>
        </authorList>
    </citation>
    <scope>NUCLEOTIDE SEQUENCE [LARGE SCALE GENOMIC DNA]</scope>
    <source>
        <strain evidence="14 15">AGROS13</strain>
    </source>
</reference>
<evidence type="ECO:0000256" key="3">
    <source>
        <dbReference type="ARBA" id="ARBA00022448"/>
    </source>
</evidence>
<organism evidence="14 15">
    <name type="scientific">Clostridium cochlearium</name>
    <dbReference type="NCBI Taxonomy" id="1494"/>
    <lineage>
        <taxon>Bacteria</taxon>
        <taxon>Bacillati</taxon>
        <taxon>Bacillota</taxon>
        <taxon>Clostridia</taxon>
        <taxon>Eubacteriales</taxon>
        <taxon>Clostridiaceae</taxon>
        <taxon>Clostridium</taxon>
    </lineage>
</organism>
<feature type="binding site" evidence="12">
    <location>
        <position position="430"/>
    </location>
    <ligand>
        <name>K(+)</name>
        <dbReference type="ChEBI" id="CHEBI:29103"/>
    </ligand>
</feature>
<proteinExistence type="inferred from homology"/>
<dbReference type="Proteomes" id="UP000528432">
    <property type="component" value="Unassembled WGS sequence"/>
</dbReference>
<keyword evidence="5" id="KW-0997">Cell inner membrane</keyword>
<feature type="transmembrane region" description="Helical" evidence="13">
    <location>
        <begin position="36"/>
        <end position="53"/>
    </location>
</feature>
<comment type="similarity">
    <text evidence="2">Belongs to the TrkH potassium transport family.</text>
</comment>
<keyword evidence="11 13" id="KW-0472">Membrane</keyword>
<dbReference type="RefSeq" id="WP_168944167.1">
    <property type="nucleotide sequence ID" value="NZ_CP173238.1"/>
</dbReference>
<evidence type="ECO:0000256" key="10">
    <source>
        <dbReference type="ARBA" id="ARBA00023065"/>
    </source>
</evidence>
<dbReference type="GO" id="GO:0005886">
    <property type="term" value="C:plasma membrane"/>
    <property type="evidence" value="ECO:0007669"/>
    <property type="project" value="UniProtKB-SubCell"/>
</dbReference>
<dbReference type="InterPro" id="IPR004772">
    <property type="entry name" value="TrkH"/>
</dbReference>
<dbReference type="NCBIfam" id="TIGR00933">
    <property type="entry name" value="2a38"/>
    <property type="match status" value="1"/>
</dbReference>
<feature type="binding site" evidence="12">
    <location>
        <position position="313"/>
    </location>
    <ligand>
        <name>K(+)</name>
        <dbReference type="ChEBI" id="CHEBI:29103"/>
    </ligand>
</feature>
<feature type="binding site" evidence="12">
    <location>
        <position position="109"/>
    </location>
    <ligand>
        <name>K(+)</name>
        <dbReference type="ChEBI" id="CHEBI:29103"/>
    </ligand>
</feature>
<evidence type="ECO:0000256" key="8">
    <source>
        <dbReference type="ARBA" id="ARBA00022958"/>
    </source>
</evidence>
<dbReference type="Pfam" id="PF02386">
    <property type="entry name" value="TrkH"/>
    <property type="match status" value="1"/>
</dbReference>
<keyword evidence="9 13" id="KW-1133">Transmembrane helix</keyword>
<feature type="binding site" evidence="12">
    <location>
        <position position="110"/>
    </location>
    <ligand>
        <name>K(+)</name>
        <dbReference type="ChEBI" id="CHEBI:29103"/>
    </ligand>
</feature>
<evidence type="ECO:0000256" key="6">
    <source>
        <dbReference type="ARBA" id="ARBA00022538"/>
    </source>
</evidence>
<feature type="transmembrane region" description="Helical" evidence="13">
    <location>
        <begin position="69"/>
        <end position="89"/>
    </location>
</feature>
<dbReference type="PIRSF" id="PIRSF006247">
    <property type="entry name" value="TrkH"/>
    <property type="match status" value="1"/>
</dbReference>
<feature type="transmembrane region" description="Helical" evidence="13">
    <location>
        <begin position="134"/>
        <end position="159"/>
    </location>
</feature>
<keyword evidence="6" id="KW-0633">Potassium transport</keyword>
<keyword evidence="4" id="KW-1003">Cell membrane</keyword>
<accession>A0A7Y4DE15</accession>
<dbReference type="PANTHER" id="PTHR32024:SF2">
    <property type="entry name" value="TRK SYSTEM POTASSIUM UPTAKE PROTEIN TRKG-RELATED"/>
    <property type="match status" value="1"/>
</dbReference>
<feature type="transmembrane region" description="Helical" evidence="13">
    <location>
        <begin position="234"/>
        <end position="258"/>
    </location>
</feature>
<feature type="transmembrane region" description="Helical" evidence="13">
    <location>
        <begin position="453"/>
        <end position="474"/>
    </location>
</feature>
<dbReference type="GO" id="GO:0046872">
    <property type="term" value="F:metal ion binding"/>
    <property type="evidence" value="ECO:0007669"/>
    <property type="project" value="UniProtKB-KW"/>
</dbReference>
<feature type="transmembrane region" description="Helical" evidence="13">
    <location>
        <begin position="331"/>
        <end position="349"/>
    </location>
</feature>
<evidence type="ECO:0000256" key="4">
    <source>
        <dbReference type="ARBA" id="ARBA00022475"/>
    </source>
</evidence>
<dbReference type="AlphaFoldDB" id="A0A7Y4DE15"/>
<keyword evidence="12" id="KW-0479">Metal-binding</keyword>
<name>A0A7Y4DE15_CLOCO</name>
<evidence type="ECO:0000256" key="7">
    <source>
        <dbReference type="ARBA" id="ARBA00022692"/>
    </source>
</evidence>
<evidence type="ECO:0000256" key="13">
    <source>
        <dbReference type="SAM" id="Phobius"/>
    </source>
</evidence>
<evidence type="ECO:0000256" key="1">
    <source>
        <dbReference type="ARBA" id="ARBA00004429"/>
    </source>
</evidence>
<keyword evidence="10" id="KW-0406">Ion transport</keyword>
<evidence type="ECO:0000256" key="12">
    <source>
        <dbReference type="PIRSR" id="PIRSR006247-1"/>
    </source>
</evidence>
<evidence type="ECO:0000313" key="14">
    <source>
        <dbReference type="EMBL" id="NOH16619.1"/>
    </source>
</evidence>
<dbReference type="InterPro" id="IPR003445">
    <property type="entry name" value="Cat_transpt"/>
</dbReference>